<keyword evidence="9" id="KW-1185">Reference proteome</keyword>
<comment type="similarity">
    <text evidence="1">Belongs to the aldo/keto reductase family.</text>
</comment>
<dbReference type="Proteomes" id="UP000185669">
    <property type="component" value="Unassembled WGS sequence"/>
</dbReference>
<evidence type="ECO:0000313" key="8">
    <source>
        <dbReference type="EMBL" id="SIQ92275.1"/>
    </source>
</evidence>
<keyword evidence="2" id="KW-0521">NADP</keyword>
<dbReference type="InterPro" id="IPR023210">
    <property type="entry name" value="NADP_OxRdtase_dom"/>
</dbReference>
<proteinExistence type="inferred from homology"/>
<evidence type="ECO:0000256" key="1">
    <source>
        <dbReference type="ARBA" id="ARBA00007905"/>
    </source>
</evidence>
<evidence type="ECO:0000256" key="3">
    <source>
        <dbReference type="ARBA" id="ARBA00023002"/>
    </source>
</evidence>
<evidence type="ECO:0000256" key="6">
    <source>
        <dbReference type="PIRSR" id="PIRSR000097-3"/>
    </source>
</evidence>
<name>A0A1N6WQG2_9FIRM</name>
<evidence type="ECO:0000256" key="2">
    <source>
        <dbReference type="ARBA" id="ARBA00022857"/>
    </source>
</evidence>
<dbReference type="PIRSF" id="PIRSF000097">
    <property type="entry name" value="AKR"/>
    <property type="match status" value="1"/>
</dbReference>
<evidence type="ECO:0000313" key="9">
    <source>
        <dbReference type="Proteomes" id="UP000185669"/>
    </source>
</evidence>
<feature type="binding site" evidence="5">
    <location>
        <position position="109"/>
    </location>
    <ligand>
        <name>substrate</name>
    </ligand>
</feature>
<dbReference type="FunFam" id="3.20.20.100:FF:000002">
    <property type="entry name" value="2,5-diketo-D-gluconic acid reductase A"/>
    <property type="match status" value="1"/>
</dbReference>
<protein>
    <submittedName>
        <fullName evidence="8">Aldo/keto reductase</fullName>
    </submittedName>
</protein>
<gene>
    <name evidence="8" type="ORF">SAMN05421834_11035</name>
</gene>
<dbReference type="CDD" id="cd19071">
    <property type="entry name" value="AKR_AKR1-5-like"/>
    <property type="match status" value="1"/>
</dbReference>
<dbReference type="Gene3D" id="3.20.20.100">
    <property type="entry name" value="NADP-dependent oxidoreductase domain"/>
    <property type="match status" value="1"/>
</dbReference>
<evidence type="ECO:0000259" key="7">
    <source>
        <dbReference type="Pfam" id="PF00248"/>
    </source>
</evidence>
<dbReference type="PANTHER" id="PTHR43827">
    <property type="entry name" value="2,5-DIKETO-D-GLUCONIC ACID REDUCTASE"/>
    <property type="match status" value="1"/>
</dbReference>
<dbReference type="SUPFAM" id="SSF51430">
    <property type="entry name" value="NAD(P)-linked oxidoreductase"/>
    <property type="match status" value="1"/>
</dbReference>
<dbReference type="RefSeq" id="WP_076544882.1">
    <property type="nucleotide sequence ID" value="NZ_FTNC01000010.1"/>
</dbReference>
<dbReference type="STRING" id="56779.SAMN05421834_11035"/>
<feature type="site" description="Lowers pKa of active site Tyr" evidence="6">
    <location>
        <position position="76"/>
    </location>
</feature>
<evidence type="ECO:0000256" key="4">
    <source>
        <dbReference type="PIRSR" id="PIRSR000097-1"/>
    </source>
</evidence>
<dbReference type="PROSITE" id="PS00798">
    <property type="entry name" value="ALDOKETO_REDUCTASE_1"/>
    <property type="match status" value="1"/>
</dbReference>
<dbReference type="OrthoDB" id="9804790at2"/>
<dbReference type="InterPro" id="IPR018170">
    <property type="entry name" value="Aldo/ket_reductase_CS"/>
</dbReference>
<dbReference type="Pfam" id="PF00248">
    <property type="entry name" value="Aldo_ket_red"/>
    <property type="match status" value="1"/>
</dbReference>
<dbReference type="PRINTS" id="PR00069">
    <property type="entry name" value="ALDKETRDTASE"/>
</dbReference>
<sequence length="305" mass="34375">MVLDENYTLSNGVEIPKLGLGTWFISNKDAAGVVKEAVKIGYRHIDTAQAYRNESGVGEGIRNCGVKREEIFVTTKLDAGIKSYQEAVSSIDESLKKMKLDYIDLMIIHSPQPWSKFGGDDRYLEGNREAWRALEDAYKNGKLRAIGLSNFNKTDIDNIIENCSVKPMVNQILAHISNTPEELIEYTQNKDILVEAYSPIGHGELFKNEKIVEMAEKYGVSVPQLCIRYDLQLGLLPLPKSENPEHIKNNSEVDFIISKEDMEILKNLKEIEDYGAASIMPVYGGGFNLKSIISYIFQRIASIFR</sequence>
<dbReference type="PANTHER" id="PTHR43827:SF3">
    <property type="entry name" value="NADP-DEPENDENT OXIDOREDUCTASE DOMAIN-CONTAINING PROTEIN"/>
    <property type="match status" value="1"/>
</dbReference>
<reference evidence="9" key="1">
    <citation type="submission" date="2017-01" db="EMBL/GenBank/DDBJ databases">
        <authorList>
            <person name="Varghese N."/>
            <person name="Submissions S."/>
        </authorList>
    </citation>
    <scope>NUCLEOTIDE SEQUENCE [LARGE SCALE GENOMIC DNA]</scope>
    <source>
        <strain evidence="9">ATCC 700103</strain>
    </source>
</reference>
<dbReference type="InterPro" id="IPR036812">
    <property type="entry name" value="NAD(P)_OxRdtase_dom_sf"/>
</dbReference>
<dbReference type="GO" id="GO:0016616">
    <property type="term" value="F:oxidoreductase activity, acting on the CH-OH group of donors, NAD or NADP as acceptor"/>
    <property type="evidence" value="ECO:0007669"/>
    <property type="project" value="UniProtKB-ARBA"/>
</dbReference>
<organism evidence="8 9">
    <name type="scientific">Halanaerobium kushneri</name>
    <dbReference type="NCBI Taxonomy" id="56779"/>
    <lineage>
        <taxon>Bacteria</taxon>
        <taxon>Bacillati</taxon>
        <taxon>Bacillota</taxon>
        <taxon>Clostridia</taxon>
        <taxon>Halanaerobiales</taxon>
        <taxon>Halanaerobiaceae</taxon>
        <taxon>Halanaerobium</taxon>
    </lineage>
</organism>
<dbReference type="InterPro" id="IPR020471">
    <property type="entry name" value="AKR"/>
</dbReference>
<keyword evidence="3" id="KW-0560">Oxidoreductase</keyword>
<dbReference type="EMBL" id="FTNC01000010">
    <property type="protein sequence ID" value="SIQ92275.1"/>
    <property type="molecule type" value="Genomic_DNA"/>
</dbReference>
<feature type="active site" description="Proton donor" evidence="4">
    <location>
        <position position="51"/>
    </location>
</feature>
<dbReference type="AlphaFoldDB" id="A0A1N6WQG2"/>
<feature type="domain" description="NADP-dependent oxidoreductase" evidence="7">
    <location>
        <begin position="17"/>
        <end position="268"/>
    </location>
</feature>
<evidence type="ECO:0000256" key="5">
    <source>
        <dbReference type="PIRSR" id="PIRSR000097-2"/>
    </source>
</evidence>
<accession>A0A1N6WQG2</accession>